<reference evidence="1" key="1">
    <citation type="submission" date="2014-09" db="EMBL/GenBank/DDBJ databases">
        <authorList>
            <person name="Magalhaes I.L.F."/>
            <person name="Oliveira U."/>
            <person name="Santos F.R."/>
            <person name="Vidigal T.H.D.A."/>
            <person name="Brescovit A.D."/>
            <person name="Santos A.J."/>
        </authorList>
    </citation>
    <scope>NUCLEOTIDE SEQUENCE</scope>
    <source>
        <tissue evidence="1">Shoot tissue taken approximately 20 cm above the soil surface</tissue>
    </source>
</reference>
<evidence type="ECO:0008006" key="2">
    <source>
        <dbReference type="Google" id="ProtNLM"/>
    </source>
</evidence>
<dbReference type="EMBL" id="GBRH01278786">
    <property type="protein sequence ID" value="JAD19109.1"/>
    <property type="molecule type" value="Transcribed_RNA"/>
</dbReference>
<proteinExistence type="predicted"/>
<reference evidence="1" key="2">
    <citation type="journal article" date="2015" name="Data Brief">
        <title>Shoot transcriptome of the giant reed, Arundo donax.</title>
        <authorList>
            <person name="Barrero R.A."/>
            <person name="Guerrero F.D."/>
            <person name="Moolhuijzen P."/>
            <person name="Goolsby J.A."/>
            <person name="Tidwell J."/>
            <person name="Bellgard S.E."/>
            <person name="Bellgard M.I."/>
        </authorList>
    </citation>
    <scope>NUCLEOTIDE SEQUENCE</scope>
    <source>
        <tissue evidence="1">Shoot tissue taken approximately 20 cm above the soil surface</tissue>
    </source>
</reference>
<sequence>MILLILSSSGAEAEASEFLPPTMAHRAGPAPPPSTSVVPAEDCPLIQVPSLIDACRSPPGLRACAAQCVVYHYRGGHCEVLPNGRLGDCTCMNCLGSQA</sequence>
<name>A0A0A8XYT7_ARUDO</name>
<accession>A0A0A8XYT7</accession>
<protein>
    <recommendedName>
        <fullName evidence="2">Knottin scorpion toxin-like domain-containing protein</fullName>
    </recommendedName>
</protein>
<dbReference type="AlphaFoldDB" id="A0A0A8XYT7"/>
<evidence type="ECO:0000313" key="1">
    <source>
        <dbReference type="EMBL" id="JAD19109.1"/>
    </source>
</evidence>
<organism evidence="1">
    <name type="scientific">Arundo donax</name>
    <name type="common">Giant reed</name>
    <name type="synonym">Donax arundinaceus</name>
    <dbReference type="NCBI Taxonomy" id="35708"/>
    <lineage>
        <taxon>Eukaryota</taxon>
        <taxon>Viridiplantae</taxon>
        <taxon>Streptophyta</taxon>
        <taxon>Embryophyta</taxon>
        <taxon>Tracheophyta</taxon>
        <taxon>Spermatophyta</taxon>
        <taxon>Magnoliopsida</taxon>
        <taxon>Liliopsida</taxon>
        <taxon>Poales</taxon>
        <taxon>Poaceae</taxon>
        <taxon>PACMAD clade</taxon>
        <taxon>Arundinoideae</taxon>
        <taxon>Arundineae</taxon>
        <taxon>Arundo</taxon>
    </lineage>
</organism>